<feature type="region of interest" description="Disordered" evidence="1">
    <location>
        <begin position="1"/>
        <end position="36"/>
    </location>
</feature>
<keyword evidence="4" id="KW-1185">Reference proteome</keyword>
<reference evidence="3 4" key="1">
    <citation type="submission" date="2019-01" db="EMBL/GenBank/DDBJ databases">
        <title>Halorientalis sp. F13-25 a new haloarchaeum isolated from hypersaline water.</title>
        <authorList>
            <person name="Ana D.-V."/>
            <person name="Cristina S.-P."/>
            <person name="Antonio V."/>
        </authorList>
    </citation>
    <scope>NUCLEOTIDE SEQUENCE [LARGE SCALE GENOMIC DNA]</scope>
    <source>
        <strain evidence="3 4">F13-25</strain>
    </source>
</reference>
<accession>A0A498KWA3</accession>
<dbReference type="AlphaFoldDB" id="A0A498KWA3"/>
<feature type="domain" description="Replication-associated protein ORF2/G2P" evidence="2">
    <location>
        <begin position="95"/>
        <end position="198"/>
    </location>
</feature>
<feature type="region of interest" description="Disordered" evidence="1">
    <location>
        <begin position="244"/>
        <end position="273"/>
    </location>
</feature>
<dbReference type="InterPro" id="IPR056906">
    <property type="entry name" value="ORF2/G2P_dom"/>
</dbReference>
<dbReference type="Proteomes" id="UP000289691">
    <property type="component" value="Unassembled WGS sequence"/>
</dbReference>
<proteinExistence type="predicted"/>
<evidence type="ECO:0000256" key="1">
    <source>
        <dbReference type="SAM" id="MobiDB-lite"/>
    </source>
</evidence>
<protein>
    <submittedName>
        <fullName evidence="3">Rep protein</fullName>
    </submittedName>
</protein>
<dbReference type="OrthoDB" id="168823at2157"/>
<evidence type="ECO:0000259" key="2">
    <source>
        <dbReference type="Pfam" id="PF23343"/>
    </source>
</evidence>
<feature type="compositionally biased region" description="Basic and acidic residues" evidence="1">
    <location>
        <begin position="9"/>
        <end position="18"/>
    </location>
</feature>
<evidence type="ECO:0000313" key="4">
    <source>
        <dbReference type="Proteomes" id="UP000289691"/>
    </source>
</evidence>
<name>A0A498KWA3_9EURY</name>
<evidence type="ECO:0000313" key="3">
    <source>
        <dbReference type="EMBL" id="RXK46149.1"/>
    </source>
</evidence>
<gene>
    <name evidence="3" type="ORF">EAF64_20640</name>
</gene>
<dbReference type="RefSeq" id="WP_129070858.1">
    <property type="nucleotide sequence ID" value="NZ_RDFA01000020.1"/>
</dbReference>
<sequence>MTSLVDGKNNSRDGESRQTEQSTLTDHLDLADDQDDGDRYDCRETYRNFELEAEDGETADFRCNSWDCYCCAHRMRMNLVEDLDRLIAERPELRRFLTLTLNPETAPESQEDQHRYLTERFNALRTELNDEYDGLSYVWVREEGDGGNPHLHLLVDRYVPQQKLSVMSKRVGLGEVVDIRRVEARNAAKYLTKYLTKGSLWNLPKGARRYGSSADIELSVRGGDGDSREWDLLMDDYEILAPESDEPLRRGVTSSDLVRQRENGGPVGLDPPD</sequence>
<dbReference type="Pfam" id="PF23343">
    <property type="entry name" value="REP_ORF2-G2P"/>
    <property type="match status" value="1"/>
</dbReference>
<organism evidence="3 4">
    <name type="scientific">Halorientalis pallida</name>
    <dbReference type="NCBI Taxonomy" id="2479928"/>
    <lineage>
        <taxon>Archaea</taxon>
        <taxon>Methanobacteriati</taxon>
        <taxon>Methanobacteriota</taxon>
        <taxon>Stenosarchaea group</taxon>
        <taxon>Halobacteria</taxon>
        <taxon>Halobacteriales</taxon>
        <taxon>Haloarculaceae</taxon>
        <taxon>Halorientalis</taxon>
    </lineage>
</organism>
<dbReference type="EMBL" id="RDFA01000020">
    <property type="protein sequence ID" value="RXK46149.1"/>
    <property type="molecule type" value="Genomic_DNA"/>
</dbReference>
<comment type="caution">
    <text evidence="3">The sequence shown here is derived from an EMBL/GenBank/DDBJ whole genome shotgun (WGS) entry which is preliminary data.</text>
</comment>